<proteinExistence type="predicted"/>
<feature type="transmembrane region" description="Helical" evidence="6">
    <location>
        <begin position="534"/>
        <end position="554"/>
    </location>
</feature>
<gene>
    <name evidence="8" type="primary">ydfJ_1</name>
    <name evidence="8" type="ORF">BACERE00185_00133</name>
</gene>
<feature type="transmembrane region" description="Helical" evidence="6">
    <location>
        <begin position="186"/>
        <end position="206"/>
    </location>
</feature>
<feature type="transmembrane region" description="Helical" evidence="6">
    <location>
        <begin position="316"/>
        <end position="337"/>
    </location>
</feature>
<dbReference type="SUPFAM" id="SSF82866">
    <property type="entry name" value="Multidrug efflux transporter AcrB transmembrane domain"/>
    <property type="match status" value="2"/>
</dbReference>
<evidence type="ECO:0000313" key="9">
    <source>
        <dbReference type="Proteomes" id="UP000194439"/>
    </source>
</evidence>
<feature type="transmembrane region" description="Helical" evidence="6">
    <location>
        <begin position="21"/>
        <end position="42"/>
    </location>
</feature>
<organism evidence="8 9">
    <name type="scientific">Bacillus mobilis</name>
    <dbReference type="NCBI Taxonomy" id="2026190"/>
    <lineage>
        <taxon>Bacteria</taxon>
        <taxon>Bacillati</taxon>
        <taxon>Bacillota</taxon>
        <taxon>Bacilli</taxon>
        <taxon>Bacillales</taxon>
        <taxon>Bacillaceae</taxon>
        <taxon>Bacillus</taxon>
        <taxon>Bacillus cereus group</taxon>
    </lineage>
</organism>
<dbReference type="EMBL" id="FWZD01000020">
    <property type="protein sequence ID" value="SMD66528.1"/>
    <property type="molecule type" value="Genomic_DNA"/>
</dbReference>
<keyword evidence="5 6" id="KW-0472">Membrane</keyword>
<feature type="transmembrane region" description="Helical" evidence="6">
    <location>
        <begin position="650"/>
        <end position="668"/>
    </location>
</feature>
<dbReference type="PROSITE" id="PS50156">
    <property type="entry name" value="SSD"/>
    <property type="match status" value="2"/>
</dbReference>
<dbReference type="Gene3D" id="1.20.1640.10">
    <property type="entry name" value="Multidrug efflux transporter AcrB transmembrane domain"/>
    <property type="match status" value="2"/>
</dbReference>
<feature type="transmembrane region" description="Helical" evidence="6">
    <location>
        <begin position="276"/>
        <end position="304"/>
    </location>
</feature>
<feature type="transmembrane region" description="Helical" evidence="6">
    <location>
        <begin position="237"/>
        <end position="255"/>
    </location>
</feature>
<feature type="transmembrane region" description="Helical" evidence="6">
    <location>
        <begin position="374"/>
        <end position="393"/>
    </location>
</feature>
<name>A0A1Y5YVV5_9BACI</name>
<keyword evidence="3 6" id="KW-0812">Transmembrane</keyword>
<evidence type="ECO:0000256" key="1">
    <source>
        <dbReference type="ARBA" id="ARBA00004651"/>
    </source>
</evidence>
<keyword evidence="2" id="KW-1003">Cell membrane</keyword>
<dbReference type="PANTHER" id="PTHR33406:SF13">
    <property type="entry name" value="MEMBRANE PROTEIN YDFJ"/>
    <property type="match status" value="1"/>
</dbReference>
<accession>A0A1Y5YVV5</accession>
<protein>
    <submittedName>
        <fullName evidence="8">Membrane protein YdfJ</fullName>
    </submittedName>
</protein>
<feature type="transmembrane region" description="Helical" evidence="6">
    <location>
        <begin position="680"/>
        <end position="703"/>
    </location>
</feature>
<feature type="transmembrane region" description="Helical" evidence="6">
    <location>
        <begin position="595"/>
        <end position="616"/>
    </location>
</feature>
<evidence type="ECO:0000256" key="4">
    <source>
        <dbReference type="ARBA" id="ARBA00022989"/>
    </source>
</evidence>
<dbReference type="Proteomes" id="UP000194439">
    <property type="component" value="Unassembled WGS sequence"/>
</dbReference>
<evidence type="ECO:0000256" key="6">
    <source>
        <dbReference type="SAM" id="Phobius"/>
    </source>
</evidence>
<sequence>MEEIKIAKYLYKLGNWAAKHGKGIVFSTLGILFILGVLAGSLGPSFNDELTIPGTPADKASKLLEKEFPESQSAGAQIKIVFKAPKDQTLDSEQINKVITDTLSDIKKDDSNVESIATPMQLKNLTKDNTMGYAVVNYKNDAEDIKESSKKNVLNKIEQTRDRGIQTELTGDVKFSVVESSGESEAIGIIIAFIILAITFTSFLAAGMPIITAIIGLGTGMLVVMIGSNYIELQDLSLSVAIMLGIAVGIDYALFIMTRFRQQLGEGHSVKESIAIATGTAGSAVVFAGITVIIGLLGLSVMQIPFLTKMGAVSSISILCAVLVSIIVLPAILGIVGHRFHPSSGNKFLKKITGAKAGKVPSNKWGKLVTKHPLVMSFLAIALLAVISIPFFHMNLGLPDDGDTMSKDTTERKAYDLMTEAYGEGVHSSLVVAAKIDSKKQDPQETQKAMAEITEEIGELKNVKSVTPAFPNSSGDVFIITVTPKTGPNDIETKDLVNHIRDKSNTTKKENDIELLVTGTTAVNIDITEKLNTALPIFAVLVVGLAYVLLVLVFRSLLLPLKAVVGFLLSLAATLGFAVFVIQDGNLLDLFGFPSSSAILAFLPILTIGILFGLAMDYEVFLASRMREVYTHTGNPKEAILVGMRDSGKVVAAAGLIMIAVFFGFMLMPDPMVKAIGMSLAFGVLFDAFVVRLTIVPAVMTLMGKAAWYMPKWLDKILPNIDVEGESILHKSESKDKRVG</sequence>
<dbReference type="Pfam" id="PF03176">
    <property type="entry name" value="MMPL"/>
    <property type="match status" value="2"/>
</dbReference>
<reference evidence="9" key="1">
    <citation type="submission" date="2017-04" db="EMBL/GenBank/DDBJ databases">
        <authorList>
            <person name="Criscuolo A."/>
        </authorList>
    </citation>
    <scope>NUCLEOTIDE SEQUENCE [LARGE SCALE GENOMIC DNA]</scope>
</reference>
<dbReference type="PANTHER" id="PTHR33406">
    <property type="entry name" value="MEMBRANE PROTEIN MJ1562-RELATED"/>
    <property type="match status" value="1"/>
</dbReference>
<comment type="subcellular location">
    <subcellularLocation>
        <location evidence="1">Cell membrane</location>
        <topology evidence="1">Multi-pass membrane protein</topology>
    </subcellularLocation>
</comment>
<evidence type="ECO:0000256" key="2">
    <source>
        <dbReference type="ARBA" id="ARBA00022475"/>
    </source>
</evidence>
<feature type="transmembrane region" description="Helical" evidence="6">
    <location>
        <begin position="561"/>
        <end position="583"/>
    </location>
</feature>
<evidence type="ECO:0000256" key="5">
    <source>
        <dbReference type="ARBA" id="ARBA00023136"/>
    </source>
</evidence>
<dbReference type="AlphaFoldDB" id="A0A1Y5YVV5"/>
<dbReference type="InterPro" id="IPR050545">
    <property type="entry name" value="Mycobact_MmpL"/>
</dbReference>
<evidence type="ECO:0000313" key="8">
    <source>
        <dbReference type="EMBL" id="SMD66528.1"/>
    </source>
</evidence>
<dbReference type="InterPro" id="IPR000731">
    <property type="entry name" value="SSD"/>
</dbReference>
<evidence type="ECO:0000256" key="3">
    <source>
        <dbReference type="ARBA" id="ARBA00022692"/>
    </source>
</evidence>
<feature type="domain" description="SSD" evidence="7">
    <location>
        <begin position="533"/>
        <end position="702"/>
    </location>
</feature>
<dbReference type="InterPro" id="IPR004869">
    <property type="entry name" value="MMPL_dom"/>
</dbReference>
<dbReference type="GO" id="GO:0005886">
    <property type="term" value="C:plasma membrane"/>
    <property type="evidence" value="ECO:0007669"/>
    <property type="project" value="UniProtKB-SubCell"/>
</dbReference>
<keyword evidence="4 6" id="KW-1133">Transmembrane helix</keyword>
<evidence type="ECO:0000259" key="7">
    <source>
        <dbReference type="PROSITE" id="PS50156"/>
    </source>
</evidence>
<feature type="transmembrane region" description="Helical" evidence="6">
    <location>
        <begin position="213"/>
        <end position="231"/>
    </location>
</feature>
<feature type="domain" description="SSD" evidence="7">
    <location>
        <begin position="222"/>
        <end position="335"/>
    </location>
</feature>